<feature type="chain" id="PRO_5012725753" evidence="5">
    <location>
        <begin position="20"/>
        <end position="967"/>
    </location>
</feature>
<dbReference type="CDD" id="cd13896">
    <property type="entry name" value="CuRO_3_CopA"/>
    <property type="match status" value="1"/>
</dbReference>
<keyword evidence="3" id="KW-0186">Copper</keyword>
<keyword evidence="2" id="KW-0560">Oxidoreductase</keyword>
<feature type="domain" description="Heavy metal binding" evidence="9">
    <location>
        <begin position="501"/>
        <end position="527"/>
    </location>
</feature>
<dbReference type="InterPro" id="IPR034279">
    <property type="entry name" value="CuRO_3_CopA"/>
</dbReference>
<evidence type="ECO:0000259" key="7">
    <source>
        <dbReference type="Pfam" id="PF07731"/>
    </source>
</evidence>
<keyword evidence="11" id="KW-1185">Reference proteome</keyword>
<feature type="domain" description="Plastocyanin-like" evidence="8">
    <location>
        <begin position="86"/>
        <end position="194"/>
    </location>
</feature>
<feature type="domain" description="Plastocyanin-like" evidence="6">
    <location>
        <begin position="272"/>
        <end position="359"/>
    </location>
</feature>
<dbReference type="Pfam" id="PF00394">
    <property type="entry name" value="Cu-oxidase"/>
    <property type="match status" value="1"/>
</dbReference>
<dbReference type="PROSITE" id="PS00079">
    <property type="entry name" value="MULTICOPPER_OXIDASE1"/>
    <property type="match status" value="2"/>
</dbReference>
<reference evidence="10 11" key="1">
    <citation type="submission" date="2016-11" db="EMBL/GenBank/DDBJ databases">
        <authorList>
            <person name="Jaros S."/>
            <person name="Januszkiewicz K."/>
            <person name="Wedrychowicz H."/>
        </authorList>
    </citation>
    <scope>NUCLEOTIDE SEQUENCE [LARGE SCALE GENOMIC DNA]</scope>
    <source>
        <strain evidence="10 11">DSM 25479</strain>
    </source>
</reference>
<keyword evidence="1" id="KW-0479">Metal-binding</keyword>
<dbReference type="STRING" id="1118202.SAMN05443429_102107"/>
<dbReference type="Proteomes" id="UP000184335">
    <property type="component" value="Unassembled WGS sequence"/>
</dbReference>
<keyword evidence="5" id="KW-0732">Signal</keyword>
<dbReference type="EMBL" id="FQYI01000002">
    <property type="protein sequence ID" value="SHI51725.1"/>
    <property type="molecule type" value="Genomic_DNA"/>
</dbReference>
<feature type="compositionally biased region" description="Basic and acidic residues" evidence="4">
    <location>
        <begin position="456"/>
        <end position="493"/>
    </location>
</feature>
<feature type="region of interest" description="Disordered" evidence="4">
    <location>
        <begin position="599"/>
        <end position="628"/>
    </location>
</feature>
<feature type="domain" description="Heavy metal binding" evidence="9">
    <location>
        <begin position="26"/>
        <end position="49"/>
    </location>
</feature>
<dbReference type="InterPro" id="IPR011707">
    <property type="entry name" value="Cu-oxidase-like_N"/>
</dbReference>
<evidence type="ECO:0000256" key="5">
    <source>
        <dbReference type="SAM" id="SignalP"/>
    </source>
</evidence>
<evidence type="ECO:0000256" key="1">
    <source>
        <dbReference type="ARBA" id="ARBA00022723"/>
    </source>
</evidence>
<protein>
    <submittedName>
        <fullName evidence="10">Multicopper oxidase</fullName>
    </submittedName>
</protein>
<dbReference type="GO" id="GO:0005507">
    <property type="term" value="F:copper ion binding"/>
    <property type="evidence" value="ECO:0007669"/>
    <property type="project" value="InterPro"/>
</dbReference>
<dbReference type="GO" id="GO:0016491">
    <property type="term" value="F:oxidoreductase activity"/>
    <property type="evidence" value="ECO:0007669"/>
    <property type="project" value="UniProtKB-KW"/>
</dbReference>
<dbReference type="RefSeq" id="WP_221403995.1">
    <property type="nucleotide sequence ID" value="NZ_FQYI01000002.1"/>
</dbReference>
<dbReference type="PANTHER" id="PTHR11709:SF394">
    <property type="entry name" value="FI03373P-RELATED"/>
    <property type="match status" value="1"/>
</dbReference>
<feature type="region of interest" description="Disordered" evidence="4">
    <location>
        <begin position="444"/>
        <end position="493"/>
    </location>
</feature>
<evidence type="ECO:0000256" key="3">
    <source>
        <dbReference type="ARBA" id="ARBA00023008"/>
    </source>
</evidence>
<evidence type="ECO:0000259" key="8">
    <source>
        <dbReference type="Pfam" id="PF07732"/>
    </source>
</evidence>
<dbReference type="Pfam" id="PF07731">
    <property type="entry name" value="Cu-oxidase_2"/>
    <property type="match status" value="1"/>
</dbReference>
<dbReference type="PANTHER" id="PTHR11709">
    <property type="entry name" value="MULTI-COPPER OXIDASE"/>
    <property type="match status" value="1"/>
</dbReference>
<dbReference type="InterPro" id="IPR034282">
    <property type="entry name" value="CuRO_2_CopA"/>
</dbReference>
<organism evidence="10 11">
    <name type="scientific">Cruoricaptor ignavus</name>
    <dbReference type="NCBI Taxonomy" id="1118202"/>
    <lineage>
        <taxon>Bacteria</taxon>
        <taxon>Pseudomonadati</taxon>
        <taxon>Bacteroidota</taxon>
        <taxon>Flavobacteriia</taxon>
        <taxon>Flavobacteriales</taxon>
        <taxon>Weeksellaceae</taxon>
        <taxon>Cruoricaptor</taxon>
    </lineage>
</organism>
<name>A0A1M6BSG6_9FLAO</name>
<feature type="signal peptide" evidence="5">
    <location>
        <begin position="1"/>
        <end position="19"/>
    </location>
</feature>
<dbReference type="InterPro" id="IPR001117">
    <property type="entry name" value="Cu-oxidase_2nd"/>
</dbReference>
<dbReference type="Gene3D" id="2.60.40.420">
    <property type="entry name" value="Cupredoxins - blue copper proteins"/>
    <property type="match status" value="3"/>
</dbReference>
<dbReference type="InterPro" id="IPR045800">
    <property type="entry name" value="HMBD"/>
</dbReference>
<dbReference type="Pfam" id="PF07732">
    <property type="entry name" value="Cu-oxidase_3"/>
    <property type="match status" value="1"/>
</dbReference>
<feature type="domain" description="Plastocyanin-like" evidence="7">
    <location>
        <begin position="656"/>
        <end position="767"/>
    </location>
</feature>
<proteinExistence type="predicted"/>
<dbReference type="AlphaFoldDB" id="A0A1M6BSG6"/>
<evidence type="ECO:0000313" key="10">
    <source>
        <dbReference type="EMBL" id="SHI51725.1"/>
    </source>
</evidence>
<feature type="compositionally biased region" description="Basic and acidic residues" evidence="4">
    <location>
        <begin position="601"/>
        <end position="627"/>
    </location>
</feature>
<dbReference type="CDD" id="cd13874">
    <property type="entry name" value="CuRO_2_CopA"/>
    <property type="match status" value="1"/>
</dbReference>
<dbReference type="InterPro" id="IPR008972">
    <property type="entry name" value="Cupredoxin"/>
</dbReference>
<evidence type="ECO:0000259" key="9">
    <source>
        <dbReference type="Pfam" id="PF19335"/>
    </source>
</evidence>
<dbReference type="PROSITE" id="PS00080">
    <property type="entry name" value="MULTICOPPER_OXIDASE2"/>
    <property type="match status" value="1"/>
</dbReference>
<sequence>MKQLLTLLFSVIFSLAVFAQDKAAFSCPMHPEIVAEAPGKCPKCGMNLVSGKAHHHHKADDAKANDEKVSFGGKKVRYDLYARDTIVNFTGKKRRAIAVNGSLAAPTLHFTEGDTAEIYLHNQLKESASFHWHGVILPNPQDGVPFLTTKLIKPGDSHLYTFKVSQNGTYWYHSHSRLQEQIGMNGVLVFHKRNDSKKNYYKADIPVLLGEWSDEKPEEIMRRLHMNNTEWYAIKKKAVQSYSEAIQKGHFFTKLKNEWKRMEAMDISDVYYEKFLINGKVADEYRNLSAGDKVRLRVVNGGSSSYFWLNFGGGKFKVIANDGNDVEPVEVDRLIVGNSETYDIEIEIPQNKSYEFRATAEDRSGYASLWLGSGEKVEAPTLPRLELFEGMKMMNSMMKMSGDMKPMNMTMSNQTMDMNSVMYPELPKHEREMMMKHMDEMMDMSNVDGHSHHHSSHENHSEHSMHHHSQHSENHEGKSCCSDKNHSHENGHNCEHSEAEKFTCPMHPEIISNEKGKCPKCKMDLVPMKNGGKNHEGKHCCSDKNHSHENGHNCEHSDAETFTCPMHPEIISNEKGICPKCKMDLVPMKNAGKNLEGKSCCSDKNHSHENGHDSHSHSANHGEHSNHESSIVTLNYDMLAAPEKNILPTENVRTLKFTLEGNMLHYLWSLDNKTVLESDKILIKKGEVLRIEMYNNSMMRHPMHLHGHDFRLLNAKGDYAPLKNVVDIMPMETNTIEFPANQDGDWFFHCHILYHMMGGMGRVFSYENSAANPQLPNQKEAWRKFKNDNRMFSTMGMLGVQTNMLHADAMAMLGARYAAFADVHYGYHHKDLEAEVKAGRYLGKFQWAMPYISYRFRNPMSYEMATEKKTMFGQQKVGKYRNTAAIGLEYVLPFLIMGDASVDINGKFLLSLSREDIPLSPRFRGNFMVNTDREFSAGISYILSRYISLSAGYDNHSGFGGGINFVY</sequence>
<evidence type="ECO:0000256" key="2">
    <source>
        <dbReference type="ARBA" id="ARBA00023002"/>
    </source>
</evidence>
<dbReference type="SUPFAM" id="SSF49503">
    <property type="entry name" value="Cupredoxins"/>
    <property type="match status" value="3"/>
</dbReference>
<dbReference type="InterPro" id="IPR033138">
    <property type="entry name" value="Cu_oxidase_CS"/>
</dbReference>
<dbReference type="InterPro" id="IPR045087">
    <property type="entry name" value="Cu-oxidase_fam"/>
</dbReference>
<evidence type="ECO:0000256" key="4">
    <source>
        <dbReference type="SAM" id="MobiDB-lite"/>
    </source>
</evidence>
<evidence type="ECO:0000313" key="11">
    <source>
        <dbReference type="Proteomes" id="UP000184335"/>
    </source>
</evidence>
<accession>A0A1M6BSG6</accession>
<dbReference type="InterPro" id="IPR002355">
    <property type="entry name" value="Cu_oxidase_Cu_BS"/>
</dbReference>
<gene>
    <name evidence="10" type="ORF">SAMN05443429_102107</name>
</gene>
<evidence type="ECO:0000259" key="6">
    <source>
        <dbReference type="Pfam" id="PF00394"/>
    </source>
</evidence>
<dbReference type="Pfam" id="PF19335">
    <property type="entry name" value="HMBD"/>
    <property type="match status" value="3"/>
</dbReference>
<feature type="domain" description="Heavy metal binding" evidence="9">
    <location>
        <begin position="562"/>
        <end position="587"/>
    </location>
</feature>
<dbReference type="InterPro" id="IPR011706">
    <property type="entry name" value="Cu-oxidase_C"/>
</dbReference>